<organism evidence="1 2">
    <name type="scientific">Artomyces pyxidatus</name>
    <dbReference type="NCBI Taxonomy" id="48021"/>
    <lineage>
        <taxon>Eukaryota</taxon>
        <taxon>Fungi</taxon>
        <taxon>Dikarya</taxon>
        <taxon>Basidiomycota</taxon>
        <taxon>Agaricomycotina</taxon>
        <taxon>Agaricomycetes</taxon>
        <taxon>Russulales</taxon>
        <taxon>Auriscalpiaceae</taxon>
        <taxon>Artomyces</taxon>
    </lineage>
</organism>
<sequence length="336" mass="37213">MPALESKAYVFDPRPLYPLLISVKRYWVPGFESDDPTASTLILAHGTSFHNEHWEPVIEDLYSIIVNASTTGIQNVKIRDAWAIECPNHGDSAILNEAALAADRTPVFSWVSYGKAIHAVLSGQGKGLDVDFRTRNLVGVGHSMGAVSIVLSRMNEPAIPWQRAVLVEPMILHPDFDDGSNNTLAKGARRRRDVWASRDEARKIFLERSFKTWDPRLVDIYVRYGLRDLPTALHPDKAGVTLKCTKAQEEATYTEAEGRLKATSYLSTFCTLFPTHAIFGAIGDVVPAQNRDYIIDTVAQGKFKTVHLVQGAGHLAAHHNPTRVAELLCDGDALKF</sequence>
<accession>A0ACB8SXM4</accession>
<comment type="caution">
    <text evidence="1">The sequence shown here is derived from an EMBL/GenBank/DDBJ whole genome shotgun (WGS) entry which is preliminary data.</text>
</comment>
<name>A0ACB8SXM4_9AGAM</name>
<evidence type="ECO:0000313" key="2">
    <source>
        <dbReference type="Proteomes" id="UP000814140"/>
    </source>
</evidence>
<dbReference type="Proteomes" id="UP000814140">
    <property type="component" value="Unassembled WGS sequence"/>
</dbReference>
<evidence type="ECO:0000313" key="1">
    <source>
        <dbReference type="EMBL" id="KAI0061139.1"/>
    </source>
</evidence>
<gene>
    <name evidence="1" type="ORF">BV25DRAFT_1917107</name>
</gene>
<reference evidence="1" key="1">
    <citation type="submission" date="2021-03" db="EMBL/GenBank/DDBJ databases">
        <authorList>
            <consortium name="DOE Joint Genome Institute"/>
            <person name="Ahrendt S."/>
            <person name="Looney B.P."/>
            <person name="Miyauchi S."/>
            <person name="Morin E."/>
            <person name="Drula E."/>
            <person name="Courty P.E."/>
            <person name="Chicoki N."/>
            <person name="Fauchery L."/>
            <person name="Kohler A."/>
            <person name="Kuo A."/>
            <person name="Labutti K."/>
            <person name="Pangilinan J."/>
            <person name="Lipzen A."/>
            <person name="Riley R."/>
            <person name="Andreopoulos W."/>
            <person name="He G."/>
            <person name="Johnson J."/>
            <person name="Barry K.W."/>
            <person name="Grigoriev I.V."/>
            <person name="Nagy L."/>
            <person name="Hibbett D."/>
            <person name="Henrissat B."/>
            <person name="Matheny P.B."/>
            <person name="Labbe J."/>
            <person name="Martin F."/>
        </authorList>
    </citation>
    <scope>NUCLEOTIDE SEQUENCE</scope>
    <source>
        <strain evidence="1">HHB10654</strain>
    </source>
</reference>
<dbReference type="EMBL" id="MU277214">
    <property type="protein sequence ID" value="KAI0061139.1"/>
    <property type="molecule type" value="Genomic_DNA"/>
</dbReference>
<proteinExistence type="predicted"/>
<protein>
    <submittedName>
        <fullName evidence="1">Alpha/beta-hydrolase</fullName>
    </submittedName>
</protein>
<keyword evidence="2" id="KW-1185">Reference proteome</keyword>
<reference evidence="1" key="2">
    <citation type="journal article" date="2022" name="New Phytol.">
        <title>Evolutionary transition to the ectomycorrhizal habit in the genomes of a hyperdiverse lineage of mushroom-forming fungi.</title>
        <authorList>
            <person name="Looney B."/>
            <person name="Miyauchi S."/>
            <person name="Morin E."/>
            <person name="Drula E."/>
            <person name="Courty P.E."/>
            <person name="Kohler A."/>
            <person name="Kuo A."/>
            <person name="LaButti K."/>
            <person name="Pangilinan J."/>
            <person name="Lipzen A."/>
            <person name="Riley R."/>
            <person name="Andreopoulos W."/>
            <person name="He G."/>
            <person name="Johnson J."/>
            <person name="Nolan M."/>
            <person name="Tritt A."/>
            <person name="Barry K.W."/>
            <person name="Grigoriev I.V."/>
            <person name="Nagy L.G."/>
            <person name="Hibbett D."/>
            <person name="Henrissat B."/>
            <person name="Matheny P.B."/>
            <person name="Labbe J."/>
            <person name="Martin F.M."/>
        </authorList>
    </citation>
    <scope>NUCLEOTIDE SEQUENCE</scope>
    <source>
        <strain evidence="1">HHB10654</strain>
    </source>
</reference>